<dbReference type="EC" id="3.4.11.2" evidence="4"/>
<dbReference type="EMBL" id="BAABFN010000004">
    <property type="protein sequence ID" value="GAA4310976.1"/>
    <property type="molecule type" value="Genomic_DNA"/>
</dbReference>
<evidence type="ECO:0000313" key="14">
    <source>
        <dbReference type="EMBL" id="GAA4310976.1"/>
    </source>
</evidence>
<proteinExistence type="inferred from homology"/>
<evidence type="ECO:0000259" key="12">
    <source>
        <dbReference type="Pfam" id="PF01433"/>
    </source>
</evidence>
<keyword evidence="8" id="KW-0479">Metal-binding</keyword>
<evidence type="ECO:0000256" key="9">
    <source>
        <dbReference type="ARBA" id="ARBA00022801"/>
    </source>
</evidence>
<dbReference type="SUPFAM" id="SSF63737">
    <property type="entry name" value="Leukotriene A4 hydrolase N-terminal domain"/>
    <property type="match status" value="1"/>
</dbReference>
<keyword evidence="6" id="KW-0031">Aminopeptidase</keyword>
<gene>
    <name evidence="14" type="ORF">GCM10023143_19840</name>
</gene>
<keyword evidence="15" id="KW-1185">Reference proteome</keyword>
<dbReference type="CDD" id="cd09603">
    <property type="entry name" value="M1_APN_like"/>
    <property type="match status" value="1"/>
</dbReference>
<dbReference type="InterPro" id="IPR042097">
    <property type="entry name" value="Aminopeptidase_N-like_N_sf"/>
</dbReference>
<evidence type="ECO:0000256" key="6">
    <source>
        <dbReference type="ARBA" id="ARBA00022438"/>
    </source>
</evidence>
<evidence type="ECO:0000256" key="7">
    <source>
        <dbReference type="ARBA" id="ARBA00022670"/>
    </source>
</evidence>
<dbReference type="InterPro" id="IPR016024">
    <property type="entry name" value="ARM-type_fold"/>
</dbReference>
<evidence type="ECO:0000256" key="8">
    <source>
        <dbReference type="ARBA" id="ARBA00022723"/>
    </source>
</evidence>
<dbReference type="Pfam" id="PF17900">
    <property type="entry name" value="Peptidase_M1_N"/>
    <property type="match status" value="1"/>
</dbReference>
<comment type="catalytic activity">
    <reaction evidence="1">
        <text>Release of an N-terminal amino acid, Xaa-|-Yaa- from a peptide, amide or arylamide. Xaa is preferably Ala, but may be most amino acids including Pro (slow action). When a terminal hydrophobic residue is followed by a prolyl residue, the two may be released as an intact Xaa-Pro dipeptide.</text>
        <dbReference type="EC" id="3.4.11.2"/>
    </reaction>
</comment>
<dbReference type="SUPFAM" id="SSF55486">
    <property type="entry name" value="Metalloproteases ('zincins'), catalytic domain"/>
    <property type="match status" value="1"/>
</dbReference>
<evidence type="ECO:0000256" key="1">
    <source>
        <dbReference type="ARBA" id="ARBA00000098"/>
    </source>
</evidence>
<feature type="domain" description="Peptidase M1 membrane alanine aminopeptidase" evidence="12">
    <location>
        <begin position="329"/>
        <end position="537"/>
    </location>
</feature>
<dbReference type="InterPro" id="IPR001930">
    <property type="entry name" value="Peptidase_M1"/>
</dbReference>
<keyword evidence="10" id="KW-0862">Zinc</keyword>
<keyword evidence="11" id="KW-0482">Metalloprotease</keyword>
<comment type="caution">
    <text evidence="14">The sequence shown here is derived from an EMBL/GenBank/DDBJ whole genome shotgun (WGS) entry which is preliminary data.</text>
</comment>
<name>A0ABP8FU69_9BACT</name>
<keyword evidence="9" id="KW-0378">Hydrolase</keyword>
<dbReference type="PANTHER" id="PTHR11533:SF174">
    <property type="entry name" value="PUROMYCIN-SENSITIVE AMINOPEPTIDASE-RELATED"/>
    <property type="match status" value="1"/>
</dbReference>
<dbReference type="Gene3D" id="1.25.10.10">
    <property type="entry name" value="Leucine-rich Repeat Variant"/>
    <property type="match status" value="1"/>
</dbReference>
<evidence type="ECO:0000259" key="13">
    <source>
        <dbReference type="Pfam" id="PF17900"/>
    </source>
</evidence>
<organism evidence="14 15">
    <name type="scientific">Compostibacter hankyongensis</name>
    <dbReference type="NCBI Taxonomy" id="1007089"/>
    <lineage>
        <taxon>Bacteria</taxon>
        <taxon>Pseudomonadati</taxon>
        <taxon>Bacteroidota</taxon>
        <taxon>Chitinophagia</taxon>
        <taxon>Chitinophagales</taxon>
        <taxon>Chitinophagaceae</taxon>
        <taxon>Compostibacter</taxon>
    </lineage>
</organism>
<accession>A0ABP8FU69</accession>
<dbReference type="InterPro" id="IPR050344">
    <property type="entry name" value="Peptidase_M1_aminopeptidases"/>
</dbReference>
<evidence type="ECO:0000256" key="10">
    <source>
        <dbReference type="ARBA" id="ARBA00022833"/>
    </source>
</evidence>
<evidence type="ECO:0000256" key="11">
    <source>
        <dbReference type="ARBA" id="ARBA00023049"/>
    </source>
</evidence>
<dbReference type="Gene3D" id="2.60.40.1730">
    <property type="entry name" value="tricorn interacting facor f3 domain"/>
    <property type="match status" value="1"/>
</dbReference>
<evidence type="ECO:0000256" key="5">
    <source>
        <dbReference type="ARBA" id="ARBA00015611"/>
    </source>
</evidence>
<evidence type="ECO:0000256" key="3">
    <source>
        <dbReference type="ARBA" id="ARBA00010136"/>
    </source>
</evidence>
<dbReference type="Pfam" id="PF13646">
    <property type="entry name" value="HEAT_2"/>
    <property type="match status" value="1"/>
</dbReference>
<reference evidence="15" key="1">
    <citation type="journal article" date="2019" name="Int. J. Syst. Evol. Microbiol.">
        <title>The Global Catalogue of Microorganisms (GCM) 10K type strain sequencing project: providing services to taxonomists for standard genome sequencing and annotation.</title>
        <authorList>
            <consortium name="The Broad Institute Genomics Platform"/>
            <consortium name="The Broad Institute Genome Sequencing Center for Infectious Disease"/>
            <person name="Wu L."/>
            <person name="Ma J."/>
        </authorList>
    </citation>
    <scope>NUCLEOTIDE SEQUENCE [LARGE SCALE GENOMIC DNA]</scope>
    <source>
        <strain evidence="15">JCM 17664</strain>
    </source>
</reference>
<dbReference type="Gene3D" id="1.10.390.10">
    <property type="entry name" value="Neutral Protease Domain 2"/>
    <property type="match status" value="1"/>
</dbReference>
<evidence type="ECO:0000313" key="15">
    <source>
        <dbReference type="Proteomes" id="UP001501207"/>
    </source>
</evidence>
<dbReference type="SUPFAM" id="SSF48371">
    <property type="entry name" value="ARM repeat"/>
    <property type="match status" value="1"/>
</dbReference>
<comment type="similarity">
    <text evidence="3">Belongs to the peptidase M1 family.</text>
</comment>
<keyword evidence="7" id="KW-0645">Protease</keyword>
<feature type="domain" description="Aminopeptidase N-like N-terminal" evidence="13">
    <location>
        <begin position="104"/>
        <end position="291"/>
    </location>
</feature>
<protein>
    <recommendedName>
        <fullName evidence="5">Aminopeptidase N</fullName>
        <ecNumber evidence="4">3.4.11.2</ecNumber>
    </recommendedName>
</protein>
<evidence type="ECO:0000256" key="4">
    <source>
        <dbReference type="ARBA" id="ARBA00012564"/>
    </source>
</evidence>
<dbReference type="PRINTS" id="PR00756">
    <property type="entry name" value="ALADIPTASE"/>
</dbReference>
<dbReference type="Proteomes" id="UP001501207">
    <property type="component" value="Unassembled WGS sequence"/>
</dbReference>
<dbReference type="InterPro" id="IPR014782">
    <property type="entry name" value="Peptidase_M1_dom"/>
</dbReference>
<dbReference type="InterPro" id="IPR011989">
    <property type="entry name" value="ARM-like"/>
</dbReference>
<dbReference type="InterPro" id="IPR045357">
    <property type="entry name" value="Aminopeptidase_N-like_N"/>
</dbReference>
<evidence type="ECO:0000256" key="2">
    <source>
        <dbReference type="ARBA" id="ARBA00001947"/>
    </source>
</evidence>
<sequence length="898" mass="102730">MTVNPYSPAGAARRVPQNYPVRLHKISAVMNNLYRLFYRPLTILLGVTIFAGHRAQAQSQTNDSSATAVQQQSMPLLEVHAGSDPLRDYRATAERITDLVDTRLDVRFDFAKRYLYGKEWVTLQPHFYPTDSLTLDAKGMDIHRVALLKNGRQVPLKYRYDSLQLHIQLDKTYTRDQRYTLYLDYTARPDELKMSGGSAAITSSKGLYFINPDGKDPYKPTEVWTQGESESSSVWFPTIDKPNQKTTEQITMTVPDEYTTLSNGMLISQKKNNDGTRTDTWKMKHPNSPYLFMMAAGPFSIVKDHWKNIPVNYYVEKAYAPYARAIFGHTPEMIGFYSDILGVPYQWSKYAQIVGRDYVSGAMENTTATLHGEFLYQTDRQMLDDDYRNESVIAHELFHHWFGDLVTTESWSNLTVNESFADFSEMLWAEHKYGQDLADQHSYEAMQDYFDFARSGKDHPLVNFYYADKEDVFDQVTYQKGGRVLNMLRNYVGKDAFFSALHQYLEQNKFKPAEAQQLRLAFEQVTGKDLSWFWNQWYYGEGYPKLDISYRYEDDLHLVRVIVRQTQSGRVFQLPFAIDIYAGGKKERHSVMMTERADTFTYHYRVRPDLVNVDGDKTLLTEKEDHKTVSNFVYQYHHAPLYLDRLEAIEGCAKAQSSSEAARQLLLDALKDKFEGLRSAAISHLDLKDETVRPAALPLLTNLALRDPKSSVRSDALQAITGDSATLSSHDELIQQALKDSSLRVESTALDAFSAYNPQQAYQWAKQHSREAEAPLTEVICAVLARYGDAADFPYVAMNFDRNGSFQKLAYTQPYLYMLAQVITATDTVKNGLDKTKDFAQELGPRYGAYVMSMLENFVTLKTRQADAAADDSQRTALREQAGYGQQAIAHLQKTLNK</sequence>
<dbReference type="Pfam" id="PF01433">
    <property type="entry name" value="Peptidase_M1"/>
    <property type="match status" value="1"/>
</dbReference>
<dbReference type="InterPro" id="IPR027268">
    <property type="entry name" value="Peptidase_M4/M1_CTD_sf"/>
</dbReference>
<dbReference type="PANTHER" id="PTHR11533">
    <property type="entry name" value="PROTEASE M1 ZINC METALLOPROTEASE"/>
    <property type="match status" value="1"/>
</dbReference>
<comment type="cofactor">
    <cofactor evidence="2">
        <name>Zn(2+)</name>
        <dbReference type="ChEBI" id="CHEBI:29105"/>
    </cofactor>
</comment>